<dbReference type="EMBL" id="HG793133">
    <property type="protein sequence ID" value="CDK30829.1"/>
    <property type="molecule type" value="Genomic_DNA"/>
</dbReference>
<sequence>MRKIAISLSKGGVSKSTSSVTIAHGLSLKGKKVLLIDTDDQGQDSFLLGVKPPHGLAEVLNEVLPVEECIFAARPNLWILSGGKSLAGAKRLIGRKEFGAERSLSEALKPLEDKFDYVILYTSPSWDTLTINSLFYAEEVLTPVSLEVLTLNSLVEFSKSIESVKKYNNKLEHTYVRLTFFDGRVKKSNEIIDQLKKYFNTKVCEPIKYNVRLSEAAGFGKTIFEYDPTSQGAKDYKKLVERILNDEK</sequence>
<dbReference type="CDD" id="cd02042">
    <property type="entry name" value="ParAB_family"/>
    <property type="match status" value="1"/>
</dbReference>
<dbReference type="KEGG" id="dpb:BABL1_gene_186"/>
<feature type="domain" description="AAA" evidence="1">
    <location>
        <begin position="1"/>
        <end position="171"/>
    </location>
</feature>
<keyword evidence="3" id="KW-1185">Reference proteome</keyword>
<dbReference type="eggNOG" id="COG0455">
    <property type="taxonomic scope" value="Bacteria"/>
</dbReference>
<organism evidence="2 3">
    <name type="scientific">Candidatus Babela massiliensis</name>
    <dbReference type="NCBI Taxonomy" id="673862"/>
    <lineage>
        <taxon>Bacteria</taxon>
        <taxon>Candidatus Babelota</taxon>
        <taxon>Candidatus Babeliae</taxon>
        <taxon>Candidatus Babeliales</taxon>
        <taxon>Candidatus Babeliaceae</taxon>
        <taxon>Candidatus Babela</taxon>
    </lineage>
</organism>
<gene>
    <name evidence="2" type="primary">soj_2</name>
    <name evidence="2" type="ORF">BABL1_gene_186</name>
</gene>
<dbReference type="InterPro" id="IPR025669">
    <property type="entry name" value="AAA_dom"/>
</dbReference>
<dbReference type="AlphaFoldDB" id="V6DH05"/>
<dbReference type="InterPro" id="IPR027417">
    <property type="entry name" value="P-loop_NTPase"/>
</dbReference>
<proteinExistence type="predicted"/>
<evidence type="ECO:0000259" key="1">
    <source>
        <dbReference type="Pfam" id="PF13614"/>
    </source>
</evidence>
<protein>
    <submittedName>
        <fullName evidence="2">ATPase involved in chromosome partition</fullName>
    </submittedName>
</protein>
<dbReference type="Gene3D" id="3.40.50.300">
    <property type="entry name" value="P-loop containing nucleotide triphosphate hydrolases"/>
    <property type="match status" value="1"/>
</dbReference>
<dbReference type="PANTHER" id="PTHR13696:SF52">
    <property type="entry name" value="PARA FAMILY PROTEIN CT_582"/>
    <property type="match status" value="1"/>
</dbReference>
<evidence type="ECO:0000313" key="3">
    <source>
        <dbReference type="Proteomes" id="UP000018769"/>
    </source>
</evidence>
<dbReference type="SUPFAM" id="SSF52540">
    <property type="entry name" value="P-loop containing nucleoside triphosphate hydrolases"/>
    <property type="match status" value="1"/>
</dbReference>
<dbReference type="STRING" id="673862.BABL1_gene_186"/>
<name>V6DH05_9BACT</name>
<dbReference type="Proteomes" id="UP000018769">
    <property type="component" value="Chromosome I"/>
</dbReference>
<accession>V6DH05</accession>
<dbReference type="RefSeq" id="WP_023792574.1">
    <property type="nucleotide sequence ID" value="NC_023003.1"/>
</dbReference>
<evidence type="ECO:0000313" key="2">
    <source>
        <dbReference type="EMBL" id="CDK30829.1"/>
    </source>
</evidence>
<reference evidence="2 3" key="1">
    <citation type="journal article" date="2015" name="Biol. Direct">
        <title>Babela massiliensis, a representative of a widespread bacterial phylum with unusual adaptations to parasitism in amoebae.</title>
        <authorList>
            <person name="Pagnier I."/>
            <person name="Yutin N."/>
            <person name="Croce O."/>
            <person name="Makarova K.S."/>
            <person name="Wolf Y.I."/>
            <person name="Benamar S."/>
            <person name="Raoult D."/>
            <person name="Koonin E.V."/>
            <person name="La Scola B."/>
        </authorList>
    </citation>
    <scope>NUCLEOTIDE SEQUENCE [LARGE SCALE GENOMIC DNA]</scope>
    <source>
        <strain evidence="3">BABL1</strain>
    </source>
</reference>
<dbReference type="InterPro" id="IPR050678">
    <property type="entry name" value="DNA_Partitioning_ATPase"/>
</dbReference>
<dbReference type="Pfam" id="PF13614">
    <property type="entry name" value="AAA_31"/>
    <property type="match status" value="1"/>
</dbReference>
<dbReference type="HOGENOM" id="CLU_037612_1_4_7"/>
<dbReference type="PANTHER" id="PTHR13696">
    <property type="entry name" value="P-LOOP CONTAINING NUCLEOSIDE TRIPHOSPHATE HYDROLASE"/>
    <property type="match status" value="1"/>
</dbReference>
<dbReference type="OrthoDB" id="9815116at2"/>